<dbReference type="RefSeq" id="XP_016255975.1">
    <property type="nucleotide sequence ID" value="XM_016413645.1"/>
</dbReference>
<name>A0A0D2DJ63_9EURO</name>
<dbReference type="Pfam" id="PF13489">
    <property type="entry name" value="Methyltransf_23"/>
    <property type="match status" value="1"/>
</dbReference>
<proteinExistence type="predicted"/>
<evidence type="ECO:0000313" key="2">
    <source>
        <dbReference type="Proteomes" id="UP000053342"/>
    </source>
</evidence>
<evidence type="ECO:0008006" key="3">
    <source>
        <dbReference type="Google" id="ProtNLM"/>
    </source>
</evidence>
<dbReference type="OrthoDB" id="4482343at2759"/>
<dbReference type="STRING" id="215243.A0A0D2DJ63"/>
<protein>
    <recommendedName>
        <fullName evidence="3">Methyltransferase domain-containing protein</fullName>
    </recommendedName>
</protein>
<dbReference type="HOGENOM" id="CLU_683407_0_0_1"/>
<dbReference type="Gene3D" id="3.40.50.150">
    <property type="entry name" value="Vaccinia Virus protein VP39"/>
    <property type="match status" value="1"/>
</dbReference>
<dbReference type="VEuPathDB" id="FungiDB:PV06_11899"/>
<accession>A0A0D2DJ63</accession>
<dbReference type="EMBL" id="KN847440">
    <property type="protein sequence ID" value="KIW35759.1"/>
    <property type="molecule type" value="Genomic_DNA"/>
</dbReference>
<sequence>MAPPTTIREACDIILEQLQDFNDTDKINDLRSAITDFIEAQTTMQTVSIRVLALGQREDPQMQPIVERTNEEKYKQTLRSLSGAKKELFKAVNYRALLETMMRCLDDKDLEKLRSTAAKQLRVLMIEHGYRMTTTPEPDEPPAQIQSPRDSAIASPGWASSTYSVNSEDLGYWWLGNRLYGRGFPFPIDDRAKEDHDARHAVFKKILKNRNFCAPVSLEGADVLELYTRTGKLAMEIADENPACSVIGVDESQMQVELVPPNLRFEICEDDNSWTWRRPFRFIIMRQHGVFVKDLPGLIRRCSEILEDGGWIEFQLLTLSHHSQSEQQVPTGEESKVRDIHRYLSRGLAKLGLQLDIHDKLTQMLEEKSFHNLEHREFPVPLGRWPKDKELVIVSVEENRKDG</sequence>
<reference evidence="1 2" key="1">
    <citation type="submission" date="2015-01" db="EMBL/GenBank/DDBJ databases">
        <title>The Genome Sequence of Exophiala oligosperma CBS72588.</title>
        <authorList>
            <consortium name="The Broad Institute Genomics Platform"/>
            <person name="Cuomo C."/>
            <person name="de Hoog S."/>
            <person name="Gorbushina A."/>
            <person name="Stielow B."/>
            <person name="Teixiera M."/>
            <person name="Abouelleil A."/>
            <person name="Chapman S.B."/>
            <person name="Priest M."/>
            <person name="Young S.K."/>
            <person name="Wortman J."/>
            <person name="Nusbaum C."/>
            <person name="Birren B."/>
        </authorList>
    </citation>
    <scope>NUCLEOTIDE SEQUENCE [LARGE SCALE GENOMIC DNA]</scope>
    <source>
        <strain evidence="1 2">CBS 72588</strain>
    </source>
</reference>
<keyword evidence="2" id="KW-1185">Reference proteome</keyword>
<evidence type="ECO:0000313" key="1">
    <source>
        <dbReference type="EMBL" id="KIW35759.1"/>
    </source>
</evidence>
<dbReference type="SUPFAM" id="SSF53335">
    <property type="entry name" value="S-adenosyl-L-methionine-dependent methyltransferases"/>
    <property type="match status" value="1"/>
</dbReference>
<organism evidence="1 2">
    <name type="scientific">Exophiala oligosperma</name>
    <dbReference type="NCBI Taxonomy" id="215243"/>
    <lineage>
        <taxon>Eukaryota</taxon>
        <taxon>Fungi</taxon>
        <taxon>Dikarya</taxon>
        <taxon>Ascomycota</taxon>
        <taxon>Pezizomycotina</taxon>
        <taxon>Eurotiomycetes</taxon>
        <taxon>Chaetothyriomycetidae</taxon>
        <taxon>Chaetothyriales</taxon>
        <taxon>Herpotrichiellaceae</taxon>
        <taxon>Exophiala</taxon>
    </lineage>
</organism>
<dbReference type="GeneID" id="27363973"/>
<dbReference type="Proteomes" id="UP000053342">
    <property type="component" value="Unassembled WGS sequence"/>
</dbReference>
<gene>
    <name evidence="1" type="ORF">PV06_11899</name>
</gene>
<dbReference type="InterPro" id="IPR029063">
    <property type="entry name" value="SAM-dependent_MTases_sf"/>
</dbReference>
<dbReference type="AlphaFoldDB" id="A0A0D2DJ63"/>